<feature type="domain" description="Cupin type-2" evidence="1">
    <location>
        <begin position="29"/>
        <end position="93"/>
    </location>
</feature>
<dbReference type="Pfam" id="PF07883">
    <property type="entry name" value="Cupin_2"/>
    <property type="match status" value="1"/>
</dbReference>
<gene>
    <name evidence="2" type="ORF">HG263_18550</name>
</gene>
<dbReference type="PANTHER" id="PTHR36114">
    <property type="entry name" value="16.7 KDA PROTEIN IN WHIE LOCUS"/>
    <property type="match status" value="1"/>
</dbReference>
<dbReference type="InterPro" id="IPR014710">
    <property type="entry name" value="RmlC-like_jellyroll"/>
</dbReference>
<name>A0A849VLP5_9GAMM</name>
<dbReference type="InterPro" id="IPR011051">
    <property type="entry name" value="RmlC_Cupin_sf"/>
</dbReference>
<keyword evidence="3" id="KW-1185">Reference proteome</keyword>
<dbReference type="CDD" id="cd02226">
    <property type="entry name" value="cupin_YdbB-like"/>
    <property type="match status" value="1"/>
</dbReference>
<dbReference type="InterPro" id="IPR052044">
    <property type="entry name" value="PKS_Associated_Protein"/>
</dbReference>
<dbReference type="SUPFAM" id="SSF51182">
    <property type="entry name" value="RmlC-like cupins"/>
    <property type="match status" value="1"/>
</dbReference>
<dbReference type="Proteomes" id="UP000586305">
    <property type="component" value="Unassembled WGS sequence"/>
</dbReference>
<comment type="caution">
    <text evidence="2">The sequence shown here is derived from an EMBL/GenBank/DDBJ whole genome shotgun (WGS) entry which is preliminary data.</text>
</comment>
<proteinExistence type="predicted"/>
<evidence type="ECO:0000313" key="3">
    <source>
        <dbReference type="Proteomes" id="UP000586305"/>
    </source>
</evidence>
<organism evidence="2 3">
    <name type="scientific">Pseudoalteromonas caenipelagi</name>
    <dbReference type="NCBI Taxonomy" id="2726988"/>
    <lineage>
        <taxon>Bacteria</taxon>
        <taxon>Pseudomonadati</taxon>
        <taxon>Pseudomonadota</taxon>
        <taxon>Gammaproteobacteria</taxon>
        <taxon>Alteromonadales</taxon>
        <taxon>Pseudoalteromonadaceae</taxon>
        <taxon>Pseudoalteromonas</taxon>
    </lineage>
</organism>
<sequence length="121" mass="13703">MSKINLEEKFSKFTECWTPKIIAESNSQLVKIAKGDGELVWHKHDNEDELFIVFKGQLTLQLKDEDIVLNPGEMYVVPKGVEHCPKATPDTHFLMVEPASTAHTGSVESELTVAQDHQQWI</sequence>
<evidence type="ECO:0000259" key="1">
    <source>
        <dbReference type="Pfam" id="PF07883"/>
    </source>
</evidence>
<accession>A0A849VLP5</accession>
<dbReference type="Gene3D" id="2.60.120.10">
    <property type="entry name" value="Jelly Rolls"/>
    <property type="match status" value="1"/>
</dbReference>
<dbReference type="EMBL" id="JABBPG010000010">
    <property type="protein sequence ID" value="NOU52517.1"/>
    <property type="molecule type" value="Genomic_DNA"/>
</dbReference>
<protein>
    <submittedName>
        <fullName evidence="2">Cupin domain-containing protein</fullName>
    </submittedName>
</protein>
<dbReference type="PANTHER" id="PTHR36114:SF1">
    <property type="entry name" value="16.7 KDA PROTEIN IN WHIE LOCUS"/>
    <property type="match status" value="1"/>
</dbReference>
<dbReference type="RefSeq" id="WP_171627578.1">
    <property type="nucleotide sequence ID" value="NZ_JABBPG010000010.1"/>
</dbReference>
<reference evidence="2 3" key="1">
    <citation type="submission" date="2020-04" db="EMBL/GenBank/DDBJ databases">
        <title>Pseudoalteromonas caenipelagi sp. nov., isolated from a tidal flat.</title>
        <authorList>
            <person name="Park S."/>
            <person name="Yoon J.-H."/>
        </authorList>
    </citation>
    <scope>NUCLEOTIDE SEQUENCE [LARGE SCALE GENOMIC DNA]</scope>
    <source>
        <strain evidence="2 3">JBTF-M23</strain>
    </source>
</reference>
<dbReference type="AlphaFoldDB" id="A0A849VLP5"/>
<dbReference type="InterPro" id="IPR013096">
    <property type="entry name" value="Cupin_2"/>
</dbReference>
<evidence type="ECO:0000313" key="2">
    <source>
        <dbReference type="EMBL" id="NOU52517.1"/>
    </source>
</evidence>